<sequence length="155" mass="17094">MPSGEIRRLAERNAHALATIGALEERRTEGVDEDNPLLQEMVRLDAKLTALVDIVNRLLLPPDSLPPRQTVRFNPVGAVLPAGLLPVGDAVLLRLHPDVCPSLPLELPARILRRFDDGLAFVAFADLGEGTCDALERLVFRLHRRKVAETRQSLS</sequence>
<evidence type="ECO:0000313" key="2">
    <source>
        <dbReference type="EMBL" id="MFC5524796.1"/>
    </source>
</evidence>
<dbReference type="RefSeq" id="WP_377317314.1">
    <property type="nucleotide sequence ID" value="NZ_JBHSNF010000001.1"/>
</dbReference>
<organism evidence="2 3">
    <name type="scientific">Rhodanobacter ginsengisoli</name>
    <dbReference type="NCBI Taxonomy" id="418646"/>
    <lineage>
        <taxon>Bacteria</taxon>
        <taxon>Pseudomonadati</taxon>
        <taxon>Pseudomonadota</taxon>
        <taxon>Gammaproteobacteria</taxon>
        <taxon>Lysobacterales</taxon>
        <taxon>Rhodanobacteraceae</taxon>
        <taxon>Rhodanobacter</taxon>
    </lineage>
</organism>
<evidence type="ECO:0000313" key="3">
    <source>
        <dbReference type="Proteomes" id="UP001596114"/>
    </source>
</evidence>
<evidence type="ECO:0000259" key="1">
    <source>
        <dbReference type="Pfam" id="PF16823"/>
    </source>
</evidence>
<name>A0ABW0QIL0_9GAMM</name>
<dbReference type="EMBL" id="JBHSNF010000001">
    <property type="protein sequence ID" value="MFC5524796.1"/>
    <property type="molecule type" value="Genomic_DNA"/>
</dbReference>
<protein>
    <submittedName>
        <fullName evidence="2">PilZ domain-containing protein</fullName>
    </submittedName>
</protein>
<dbReference type="Proteomes" id="UP001596114">
    <property type="component" value="Unassembled WGS sequence"/>
</dbReference>
<gene>
    <name evidence="2" type="ORF">ACFPPA_03480</name>
</gene>
<accession>A0ABW0QIL0</accession>
<dbReference type="InterPro" id="IPR031800">
    <property type="entry name" value="PilZ_atypical"/>
</dbReference>
<keyword evidence="3" id="KW-1185">Reference proteome</keyword>
<reference evidence="3" key="1">
    <citation type="journal article" date="2019" name="Int. J. Syst. Evol. Microbiol.">
        <title>The Global Catalogue of Microorganisms (GCM) 10K type strain sequencing project: providing services to taxonomists for standard genome sequencing and annotation.</title>
        <authorList>
            <consortium name="The Broad Institute Genomics Platform"/>
            <consortium name="The Broad Institute Genome Sequencing Center for Infectious Disease"/>
            <person name="Wu L."/>
            <person name="Ma J."/>
        </authorList>
    </citation>
    <scope>NUCLEOTIDE SEQUENCE [LARGE SCALE GENOMIC DNA]</scope>
    <source>
        <strain evidence="3">CGMCC 1.16619</strain>
    </source>
</reference>
<dbReference type="Pfam" id="PF16823">
    <property type="entry name" value="tPilZ"/>
    <property type="match status" value="1"/>
</dbReference>
<proteinExistence type="predicted"/>
<feature type="domain" description="Cyclic di-GMP receptor atypical PilZ" evidence="1">
    <location>
        <begin position="23"/>
        <end position="151"/>
    </location>
</feature>
<comment type="caution">
    <text evidence="2">The sequence shown here is derived from an EMBL/GenBank/DDBJ whole genome shotgun (WGS) entry which is preliminary data.</text>
</comment>